<dbReference type="Proteomes" id="UP001163603">
    <property type="component" value="Chromosome 1"/>
</dbReference>
<proteinExistence type="predicted"/>
<sequence length="797" mass="88743">MGSLSEEDDQYFDTREDMSSVSDSGSDSPEHMVSDFGVVNTLPSSFGYEIWIKNPNSIHERRDKFLKWMASCVDQTVRDTPGNGITSCDEVEVEIDRLTKNSEAVLGSSSFDDGLSSSQSSLSHWSSDARELYDGTTEENCVCRIRNLDDGTEFIVDELGQDGMLGRLREVGSNRLLTVEEFERSLGLTPLVQQVMQRDAGDGGILGAARKQVKKRWLRRLGSVACIVDGGMIANDSYSITRARTQKVRVRSHRKGTKELSALYMGQDVQAHKGSILTMKFSPNGQYLASAGEDGIVRVWQVVESERSEDFEAADCDPSCVYFTTNNPSELVPVCMDKENKGKLKGVRKTSDSACVIFPQKVFQILERPIHEFLGHCGEVLDLSWSRNKYVQYLLSSSVDKTVRLWQVGCDQCLKVFSHNNYVTCVQFNPVDDNYFISSSIDGKVRIWAIPGCQVVDWIDITEIVTALCFRPDGKGVVVGSMTGNCRFYDASVGSYFHPNFIPLSLMMDAYLIVDTLYHIMMQGVALVNTNWSVLQGSDNRLQLYAQVCLQSKKKSPLKRITGLQFSPGDSTKMMVTFADSQVRILQGVDTIYKFRGLHNSGSQISASFTSDGRHVVSASDDSNVYMWNYVSHDGPVPQTRKNWSCERFFSNNVSVAIPWCGMTCGNSIFSSISGAATSFGVPDNFWECSERRSQQSELGESSQCKLPFSSPEHFPLNHGIFSKSLPKGSATWPEEKLLPPSSMVLSSAMPKSQYKFLNTSLQSTHGSPHAWGLVIVTAGWDGRIRFFQNYGLPIRL</sequence>
<name>A0ACC0ZM11_9ROSI</name>
<organism evidence="1 2">
    <name type="scientific">Pistacia integerrima</name>
    <dbReference type="NCBI Taxonomy" id="434235"/>
    <lineage>
        <taxon>Eukaryota</taxon>
        <taxon>Viridiplantae</taxon>
        <taxon>Streptophyta</taxon>
        <taxon>Embryophyta</taxon>
        <taxon>Tracheophyta</taxon>
        <taxon>Spermatophyta</taxon>
        <taxon>Magnoliopsida</taxon>
        <taxon>eudicotyledons</taxon>
        <taxon>Gunneridae</taxon>
        <taxon>Pentapetalae</taxon>
        <taxon>rosids</taxon>
        <taxon>malvids</taxon>
        <taxon>Sapindales</taxon>
        <taxon>Anacardiaceae</taxon>
        <taxon>Pistacia</taxon>
    </lineage>
</organism>
<accession>A0ACC0ZM11</accession>
<protein>
    <submittedName>
        <fullName evidence="1">Uncharacterized protein</fullName>
    </submittedName>
</protein>
<reference evidence="2" key="1">
    <citation type="journal article" date="2023" name="G3 (Bethesda)">
        <title>Genome assembly and association tests identify interacting loci associated with vigor, precocity, and sex in interspecific pistachio rootstocks.</title>
        <authorList>
            <person name="Palmer W."/>
            <person name="Jacygrad E."/>
            <person name="Sagayaradj S."/>
            <person name="Cavanaugh K."/>
            <person name="Han R."/>
            <person name="Bertier L."/>
            <person name="Beede B."/>
            <person name="Kafkas S."/>
            <person name="Golino D."/>
            <person name="Preece J."/>
            <person name="Michelmore R."/>
        </authorList>
    </citation>
    <scope>NUCLEOTIDE SEQUENCE [LARGE SCALE GENOMIC DNA]</scope>
</reference>
<dbReference type="EMBL" id="CM047736">
    <property type="protein sequence ID" value="KAJ0053673.1"/>
    <property type="molecule type" value="Genomic_DNA"/>
</dbReference>
<evidence type="ECO:0000313" key="2">
    <source>
        <dbReference type="Proteomes" id="UP001163603"/>
    </source>
</evidence>
<gene>
    <name evidence="1" type="ORF">Pint_00617</name>
</gene>
<evidence type="ECO:0000313" key="1">
    <source>
        <dbReference type="EMBL" id="KAJ0053673.1"/>
    </source>
</evidence>
<comment type="caution">
    <text evidence="1">The sequence shown here is derived from an EMBL/GenBank/DDBJ whole genome shotgun (WGS) entry which is preliminary data.</text>
</comment>
<keyword evidence="2" id="KW-1185">Reference proteome</keyword>